<proteinExistence type="predicted"/>
<evidence type="ECO:0000313" key="4">
    <source>
        <dbReference type="EMBL" id="MBM2416987.1"/>
    </source>
</evidence>
<feature type="domain" description="HTH LytTR-type" evidence="2">
    <location>
        <begin position="168"/>
        <end position="255"/>
    </location>
</feature>
<feature type="transmembrane region" description="Helical" evidence="1">
    <location>
        <begin position="51"/>
        <end position="73"/>
    </location>
</feature>
<dbReference type="Proteomes" id="UP000809440">
    <property type="component" value="Unassembled WGS sequence"/>
</dbReference>
<evidence type="ECO:0000313" key="5">
    <source>
        <dbReference type="Proteomes" id="UP000755667"/>
    </source>
</evidence>
<protein>
    <submittedName>
        <fullName evidence="3">LytTR family transcriptional regulator</fullName>
    </submittedName>
</protein>
<evidence type="ECO:0000259" key="2">
    <source>
        <dbReference type="PROSITE" id="PS50930"/>
    </source>
</evidence>
<dbReference type="OrthoDB" id="7028951at2"/>
<dbReference type="Gene3D" id="2.40.50.1020">
    <property type="entry name" value="LytTr DNA-binding domain"/>
    <property type="match status" value="1"/>
</dbReference>
<reference evidence="3 6" key="1">
    <citation type="submission" date="2021-01" db="EMBL/GenBank/DDBJ databases">
        <title>Diatom-associated Roseobacters Show Island Model of Population Structure.</title>
        <authorList>
            <person name="Qu L."/>
            <person name="Feng X."/>
            <person name="Chen Y."/>
            <person name="Li L."/>
            <person name="Wang X."/>
            <person name="Hu Z."/>
            <person name="Wang H."/>
            <person name="Luo H."/>
        </authorList>
    </citation>
    <scope>NUCLEOTIDE SEQUENCE</scope>
    <source>
        <strain evidence="4 6">CC28-63</strain>
        <strain evidence="3">CC28-69</strain>
    </source>
</reference>
<dbReference type="PROSITE" id="PS50930">
    <property type="entry name" value="HTH_LYTTR"/>
    <property type="match status" value="1"/>
</dbReference>
<comment type="caution">
    <text evidence="3">The sequence shown here is derived from an EMBL/GenBank/DDBJ whole genome shotgun (WGS) entry which is preliminary data.</text>
</comment>
<dbReference type="EMBL" id="JAFBXE010000004">
    <property type="protein sequence ID" value="MBM2412319.1"/>
    <property type="molecule type" value="Genomic_DNA"/>
</dbReference>
<dbReference type="Pfam" id="PF04397">
    <property type="entry name" value="LytTR"/>
    <property type="match status" value="1"/>
</dbReference>
<sequence>MSDPRPQLALREWRRHLLHPLTLTALTAVSAVLCLIGPFGTLSSLSLAPRIAYWTLLTFAGYTTGYLVSYAVLRPSQSGVAHLMRILLAGGLTGCAMVGLVTVLNWLVFGAAPLGDGTLTLAGTTLVISVIVMAVLDLFTRHLSPAPANVPQTVPLLDRLPLDKRGPLIAISVEDHYVRVRTTKGEEMILMRLADAIREVGAAPGAQVHRSHWAAFDQVTSATRDGDRAVLQMTKGGDIPVSRRHIPTIKEAGLLPR</sequence>
<feature type="transmembrane region" description="Helical" evidence="1">
    <location>
        <begin position="85"/>
        <end position="107"/>
    </location>
</feature>
<keyword evidence="1" id="KW-0812">Transmembrane</keyword>
<dbReference type="GeneID" id="62640873"/>
<gene>
    <name evidence="3" type="ORF">JQX41_08410</name>
    <name evidence="4" type="ORF">JQX48_08415</name>
</gene>
<dbReference type="AlphaFoldDB" id="A0A9Q2NRJ3"/>
<dbReference type="GO" id="GO:0003677">
    <property type="term" value="F:DNA binding"/>
    <property type="evidence" value="ECO:0007669"/>
    <property type="project" value="InterPro"/>
</dbReference>
<evidence type="ECO:0000313" key="6">
    <source>
        <dbReference type="Proteomes" id="UP000809440"/>
    </source>
</evidence>
<organism evidence="3 5">
    <name type="scientific">Marivita cryptomonadis</name>
    <dbReference type="NCBI Taxonomy" id="505252"/>
    <lineage>
        <taxon>Bacteria</taxon>
        <taxon>Pseudomonadati</taxon>
        <taxon>Pseudomonadota</taxon>
        <taxon>Alphaproteobacteria</taxon>
        <taxon>Rhodobacterales</taxon>
        <taxon>Roseobacteraceae</taxon>
        <taxon>Marivita</taxon>
    </lineage>
</organism>
<evidence type="ECO:0000313" key="3">
    <source>
        <dbReference type="EMBL" id="MBM2412319.1"/>
    </source>
</evidence>
<feature type="transmembrane region" description="Helical" evidence="1">
    <location>
        <begin position="21"/>
        <end position="39"/>
    </location>
</feature>
<keyword evidence="1" id="KW-0472">Membrane</keyword>
<name>A0A9Q2NRJ3_9RHOB</name>
<dbReference type="InterPro" id="IPR007492">
    <property type="entry name" value="LytTR_DNA-bd_dom"/>
</dbReference>
<keyword evidence="6" id="KW-1185">Reference proteome</keyword>
<feature type="transmembrane region" description="Helical" evidence="1">
    <location>
        <begin position="119"/>
        <end position="139"/>
    </location>
</feature>
<accession>A0A9Q2NRJ3</accession>
<keyword evidence="1" id="KW-1133">Transmembrane helix</keyword>
<evidence type="ECO:0000256" key="1">
    <source>
        <dbReference type="SAM" id="Phobius"/>
    </source>
</evidence>
<dbReference type="SMART" id="SM00850">
    <property type="entry name" value="LytTR"/>
    <property type="match status" value="1"/>
</dbReference>
<dbReference type="RefSeq" id="WP_085629127.1">
    <property type="nucleotide sequence ID" value="NZ_JAFBWU010000004.1"/>
</dbReference>
<dbReference type="EMBL" id="JAFBXF010000004">
    <property type="protein sequence ID" value="MBM2416987.1"/>
    <property type="molecule type" value="Genomic_DNA"/>
</dbReference>
<dbReference type="Proteomes" id="UP000755667">
    <property type="component" value="Unassembled WGS sequence"/>
</dbReference>